<accession>A0ABN1WEF4</accession>
<organism evidence="1 2">
    <name type="scientific">Streptomyces javensis</name>
    <dbReference type="NCBI Taxonomy" id="114698"/>
    <lineage>
        <taxon>Bacteria</taxon>
        <taxon>Bacillati</taxon>
        <taxon>Actinomycetota</taxon>
        <taxon>Actinomycetes</taxon>
        <taxon>Kitasatosporales</taxon>
        <taxon>Streptomycetaceae</taxon>
        <taxon>Streptomyces</taxon>
        <taxon>Streptomyces violaceusniger group</taxon>
    </lineage>
</organism>
<keyword evidence="2" id="KW-1185">Reference proteome</keyword>
<name>A0ABN1WEF4_9ACTN</name>
<sequence length="173" mass="18911">MLVVADQTPVQHQDPVGLLDPPPLRLRREPLVLRVAFDDLDVNPQACTVQDHLLLEALVNQCLADGSAGVPGDLVQQDDARGVVVRVRSEDDDCDNQAEDVHGQSALAARRPLGRIPAGRGGGDPAAAWTLWVSSTTRVGSSNRQARSRTWQRRSSWMTWSVPSIAFTIFRIS</sequence>
<dbReference type="Proteomes" id="UP001500282">
    <property type="component" value="Unassembled WGS sequence"/>
</dbReference>
<evidence type="ECO:0000313" key="2">
    <source>
        <dbReference type="Proteomes" id="UP001500282"/>
    </source>
</evidence>
<proteinExistence type="predicted"/>
<protein>
    <submittedName>
        <fullName evidence="1">Uncharacterized protein</fullName>
    </submittedName>
</protein>
<dbReference type="EMBL" id="BAAAIH010000001">
    <property type="protein sequence ID" value="GAA1247856.1"/>
    <property type="molecule type" value="Genomic_DNA"/>
</dbReference>
<gene>
    <name evidence="1" type="ORF">GCM10009579_01740</name>
</gene>
<reference evidence="1 2" key="1">
    <citation type="journal article" date="2019" name="Int. J. Syst. Evol. Microbiol.">
        <title>The Global Catalogue of Microorganisms (GCM) 10K type strain sequencing project: providing services to taxonomists for standard genome sequencing and annotation.</title>
        <authorList>
            <consortium name="The Broad Institute Genomics Platform"/>
            <consortium name="The Broad Institute Genome Sequencing Center for Infectious Disease"/>
            <person name="Wu L."/>
            <person name="Ma J."/>
        </authorList>
    </citation>
    <scope>NUCLEOTIDE SEQUENCE [LARGE SCALE GENOMIC DNA]</scope>
    <source>
        <strain evidence="1 2">JCM 11448</strain>
    </source>
</reference>
<comment type="caution">
    <text evidence="1">The sequence shown here is derived from an EMBL/GenBank/DDBJ whole genome shotgun (WGS) entry which is preliminary data.</text>
</comment>
<evidence type="ECO:0000313" key="1">
    <source>
        <dbReference type="EMBL" id="GAA1247856.1"/>
    </source>
</evidence>